<gene>
    <name evidence="4" type="ORF">D9Q98_001775</name>
</gene>
<dbReference type="PANTHER" id="PTHR10972">
    <property type="entry name" value="OXYSTEROL-BINDING PROTEIN-RELATED"/>
    <property type="match status" value="1"/>
</dbReference>
<keyword evidence="2" id="KW-0597">Phosphoprotein</keyword>
<reference evidence="4" key="1">
    <citation type="journal article" date="2019" name="Plant J.">
        <title>Chlorella vulgaris genome assembly and annotation reveals the molecular basis for metabolic acclimation to high light conditions.</title>
        <authorList>
            <person name="Cecchin M."/>
            <person name="Marcolungo L."/>
            <person name="Rossato M."/>
            <person name="Girolomoni L."/>
            <person name="Cosentino E."/>
            <person name="Cuine S."/>
            <person name="Li-Beisson Y."/>
            <person name="Delledonne M."/>
            <person name="Ballottari M."/>
        </authorList>
    </citation>
    <scope>NUCLEOTIDE SEQUENCE</scope>
    <source>
        <strain evidence="4">211/11P</strain>
    </source>
</reference>
<dbReference type="PROSITE" id="PS01013">
    <property type="entry name" value="OSBP"/>
    <property type="match status" value="1"/>
</dbReference>
<evidence type="ECO:0000313" key="4">
    <source>
        <dbReference type="EMBL" id="KAI3435717.1"/>
    </source>
</evidence>
<dbReference type="InterPro" id="IPR037239">
    <property type="entry name" value="OSBP_sf"/>
</dbReference>
<dbReference type="Gene3D" id="2.40.160.120">
    <property type="match status" value="1"/>
</dbReference>
<dbReference type="EMBL" id="SIDB01000002">
    <property type="protein sequence ID" value="KAI3435717.1"/>
    <property type="molecule type" value="Genomic_DNA"/>
</dbReference>
<protein>
    <recommendedName>
        <fullName evidence="6">Oxysterol-binding protein</fullName>
    </recommendedName>
</protein>
<evidence type="ECO:0000313" key="5">
    <source>
        <dbReference type="Proteomes" id="UP001055712"/>
    </source>
</evidence>
<evidence type="ECO:0000256" key="3">
    <source>
        <dbReference type="RuleBase" id="RU003844"/>
    </source>
</evidence>
<evidence type="ECO:0000256" key="2">
    <source>
        <dbReference type="ARBA" id="ARBA00022553"/>
    </source>
</evidence>
<name>A0A9D4TV69_CHLVU</name>
<dbReference type="AlphaFoldDB" id="A0A9D4TV69"/>
<comment type="similarity">
    <text evidence="1 3">Belongs to the OSBP family.</text>
</comment>
<dbReference type="OrthoDB" id="14833at2759"/>
<reference evidence="4" key="2">
    <citation type="submission" date="2020-11" db="EMBL/GenBank/DDBJ databases">
        <authorList>
            <person name="Cecchin M."/>
            <person name="Marcolungo L."/>
            <person name="Rossato M."/>
            <person name="Girolomoni L."/>
            <person name="Cosentino E."/>
            <person name="Cuine S."/>
            <person name="Li-Beisson Y."/>
            <person name="Delledonne M."/>
            <person name="Ballottari M."/>
        </authorList>
    </citation>
    <scope>NUCLEOTIDE SEQUENCE</scope>
    <source>
        <strain evidence="4">211/11P</strain>
        <tissue evidence="4">Whole cell</tissue>
    </source>
</reference>
<dbReference type="Proteomes" id="UP001055712">
    <property type="component" value="Unassembled WGS sequence"/>
</dbReference>
<dbReference type="InterPro" id="IPR018494">
    <property type="entry name" value="Oxysterol-bd_CS"/>
</dbReference>
<evidence type="ECO:0000256" key="1">
    <source>
        <dbReference type="ARBA" id="ARBA00008842"/>
    </source>
</evidence>
<proteinExistence type="inferred from homology"/>
<dbReference type="GO" id="GO:0005829">
    <property type="term" value="C:cytosol"/>
    <property type="evidence" value="ECO:0007669"/>
    <property type="project" value="TreeGrafter"/>
</dbReference>
<dbReference type="GO" id="GO:0032934">
    <property type="term" value="F:sterol binding"/>
    <property type="evidence" value="ECO:0007669"/>
    <property type="project" value="TreeGrafter"/>
</dbReference>
<dbReference type="PANTHER" id="PTHR10972:SF205">
    <property type="entry name" value="OXYSTEROL-BINDING PROTEIN 1"/>
    <property type="match status" value="1"/>
</dbReference>
<dbReference type="InterPro" id="IPR000648">
    <property type="entry name" value="Oxysterol-bd"/>
</dbReference>
<evidence type="ECO:0008006" key="6">
    <source>
        <dbReference type="Google" id="ProtNLM"/>
    </source>
</evidence>
<organism evidence="4 5">
    <name type="scientific">Chlorella vulgaris</name>
    <name type="common">Green alga</name>
    <dbReference type="NCBI Taxonomy" id="3077"/>
    <lineage>
        <taxon>Eukaryota</taxon>
        <taxon>Viridiplantae</taxon>
        <taxon>Chlorophyta</taxon>
        <taxon>core chlorophytes</taxon>
        <taxon>Trebouxiophyceae</taxon>
        <taxon>Chlorellales</taxon>
        <taxon>Chlorellaceae</taxon>
        <taxon>Chlorella clade</taxon>
        <taxon>Chlorella</taxon>
    </lineage>
</organism>
<keyword evidence="5" id="KW-1185">Reference proteome</keyword>
<comment type="caution">
    <text evidence="4">The sequence shown here is derived from an EMBL/GenBank/DDBJ whole genome shotgun (WGS) entry which is preliminary data.</text>
</comment>
<accession>A0A9D4TV69</accession>
<dbReference type="SUPFAM" id="SSF144000">
    <property type="entry name" value="Oxysterol-binding protein-like"/>
    <property type="match status" value="1"/>
</dbReference>
<dbReference type="GO" id="GO:0016020">
    <property type="term" value="C:membrane"/>
    <property type="evidence" value="ECO:0007669"/>
    <property type="project" value="TreeGrafter"/>
</dbReference>
<dbReference type="Pfam" id="PF01237">
    <property type="entry name" value="Oxysterol_BP"/>
    <property type="match status" value="1"/>
</dbReference>
<sequence length="473" mass="51550">MDGCPPSARRWVDREGSHAPCVKCGKMLSAVRKAVGAKSRPEGAGEEAVPDAEGDCFADCHEAHLHPDAHSEGGLAFANLELLEAQRSAVVEVIKSLGKNLLTGQLDLLKVSLPVKMFEPRSYLQKLADPWVHPRFLRLAAETEDPVARLQHVVAFFIAGFHHAFARWAKPFNPILGETWEAALPDGSRIYLEQISHHPPISAFQLQGPDGLYSFAGQSQPSVSYKTNSVKTMAKGYRVIDFRDGGRVEVHFPSYYLRGLLYTAAPRGEVTGTAEFVDAQNGLTAVVRFGRVEDGPPHCTLLQRPDALSGCIYRTLPSSPVAVVGDSGAGGVPGWQMPSPPASDKLRRGSINSLTGKMRSTLSLSLRGSKSSPAVADEAVQRIEVARCTGNWLSHLDWGEQRVWTLLEEAAEAWQPVARPLPSDCRHREDLALLAAGEVKESQRAKELLEQRQRADAKLRKQMVETAGSGGSY</sequence>